<evidence type="ECO:0000313" key="1">
    <source>
        <dbReference type="EMBL" id="MCW0343983.1"/>
    </source>
</evidence>
<name>A0AAJ1CYK3_PANAN</name>
<dbReference type="EMBL" id="JANFVX010000006">
    <property type="protein sequence ID" value="MCW0343983.1"/>
    <property type="molecule type" value="Genomic_DNA"/>
</dbReference>
<reference evidence="1" key="1">
    <citation type="submission" date="2022-06" db="EMBL/GenBank/DDBJ databases">
        <title>Dynamics of rice microbiomes reveals core vertical transmitted seed endophytes.</title>
        <authorList>
            <person name="Liao K."/>
            <person name="Zhang X."/>
        </authorList>
    </citation>
    <scope>NUCLEOTIDE SEQUENCE</scope>
    <source>
        <strain evidence="1">JT1-17</strain>
    </source>
</reference>
<dbReference type="AlphaFoldDB" id="A0AAJ1CYK3"/>
<comment type="caution">
    <text evidence="1">The sequence shown here is derived from an EMBL/GenBank/DDBJ whole genome shotgun (WGS) entry which is preliminary data.</text>
</comment>
<gene>
    <name evidence="1" type="ORF">NB703_002076</name>
</gene>
<organism evidence="1 2">
    <name type="scientific">Pantoea ananas</name>
    <name type="common">Erwinia uredovora</name>
    <dbReference type="NCBI Taxonomy" id="553"/>
    <lineage>
        <taxon>Bacteria</taxon>
        <taxon>Pseudomonadati</taxon>
        <taxon>Pseudomonadota</taxon>
        <taxon>Gammaproteobacteria</taxon>
        <taxon>Enterobacterales</taxon>
        <taxon>Erwiniaceae</taxon>
        <taxon>Pantoea</taxon>
    </lineage>
</organism>
<accession>A0AAJ1CYK3</accession>
<dbReference type="Proteomes" id="UP001208888">
    <property type="component" value="Unassembled WGS sequence"/>
</dbReference>
<sequence length="40" mass="4727">MPGLFFCLLVIPSDKAAWFSKIFIMSDLSYCHAHYEKLFR</sequence>
<evidence type="ECO:0000313" key="2">
    <source>
        <dbReference type="Proteomes" id="UP001208888"/>
    </source>
</evidence>
<protein>
    <submittedName>
        <fullName evidence="1">Uncharacterized protein</fullName>
    </submittedName>
</protein>
<proteinExistence type="predicted"/>